<dbReference type="Proteomes" id="UP000693970">
    <property type="component" value="Unassembled WGS sequence"/>
</dbReference>
<evidence type="ECO:0000259" key="2">
    <source>
        <dbReference type="Pfam" id="PF01817"/>
    </source>
</evidence>
<name>A0A9K3Q4U8_9STRA</name>
<organism evidence="3 4">
    <name type="scientific">Nitzschia inconspicua</name>
    <dbReference type="NCBI Taxonomy" id="303405"/>
    <lineage>
        <taxon>Eukaryota</taxon>
        <taxon>Sar</taxon>
        <taxon>Stramenopiles</taxon>
        <taxon>Ochrophyta</taxon>
        <taxon>Bacillariophyta</taxon>
        <taxon>Bacillariophyceae</taxon>
        <taxon>Bacillariophycidae</taxon>
        <taxon>Bacillariales</taxon>
        <taxon>Bacillariaceae</taxon>
        <taxon>Nitzschia</taxon>
    </lineage>
</organism>
<dbReference type="EMBL" id="JAGRRH010000004">
    <property type="protein sequence ID" value="KAG7371158.1"/>
    <property type="molecule type" value="Genomic_DNA"/>
</dbReference>
<comment type="caution">
    <text evidence="3">The sequence shown here is derived from an EMBL/GenBank/DDBJ whole genome shotgun (WGS) entry which is preliminary data.</text>
</comment>
<gene>
    <name evidence="3" type="ORF">IV203_019728</name>
</gene>
<feature type="domain" description="Chorismate mutase" evidence="2">
    <location>
        <begin position="249"/>
        <end position="386"/>
    </location>
</feature>
<keyword evidence="4" id="KW-1185">Reference proteome</keyword>
<dbReference type="Pfam" id="PF01817">
    <property type="entry name" value="CM_2"/>
    <property type="match status" value="1"/>
</dbReference>
<feature type="compositionally biased region" description="Polar residues" evidence="1">
    <location>
        <begin position="33"/>
        <end position="42"/>
    </location>
</feature>
<dbReference type="NCBIfam" id="TIGR01802">
    <property type="entry name" value="CM_pl-yst"/>
    <property type="match status" value="1"/>
</dbReference>
<dbReference type="GO" id="GO:0046417">
    <property type="term" value="P:chorismate metabolic process"/>
    <property type="evidence" value="ECO:0007669"/>
    <property type="project" value="InterPro"/>
</dbReference>
<accession>A0A9K3Q4U8</accession>
<evidence type="ECO:0000313" key="4">
    <source>
        <dbReference type="Proteomes" id="UP000693970"/>
    </source>
</evidence>
<feature type="region of interest" description="Disordered" evidence="1">
    <location>
        <begin position="1"/>
        <end position="93"/>
    </location>
</feature>
<proteinExistence type="predicted"/>
<dbReference type="InterPro" id="IPR008238">
    <property type="entry name" value="Chorismate_mutase_AroQ_euk"/>
</dbReference>
<dbReference type="GO" id="GO:0009073">
    <property type="term" value="P:aromatic amino acid family biosynthetic process"/>
    <property type="evidence" value="ECO:0007669"/>
    <property type="project" value="InterPro"/>
</dbReference>
<dbReference type="PANTHER" id="PTHR21145:SF12">
    <property type="entry name" value="CHORISMATE MUTASE"/>
    <property type="match status" value="1"/>
</dbReference>
<dbReference type="GO" id="GO:0004106">
    <property type="term" value="F:chorismate mutase activity"/>
    <property type="evidence" value="ECO:0007669"/>
    <property type="project" value="InterPro"/>
</dbReference>
<feature type="compositionally biased region" description="Low complexity" evidence="1">
    <location>
        <begin position="43"/>
        <end position="87"/>
    </location>
</feature>
<reference evidence="3" key="2">
    <citation type="submission" date="2021-04" db="EMBL/GenBank/DDBJ databases">
        <authorList>
            <person name="Podell S."/>
        </authorList>
    </citation>
    <scope>NUCLEOTIDE SEQUENCE</scope>
    <source>
        <strain evidence="3">Hildebrandi</strain>
    </source>
</reference>
<evidence type="ECO:0000313" key="3">
    <source>
        <dbReference type="EMBL" id="KAG7371158.1"/>
    </source>
</evidence>
<dbReference type="PANTHER" id="PTHR21145">
    <property type="entry name" value="CHORISMATE MUTASE"/>
    <property type="match status" value="1"/>
</dbReference>
<dbReference type="InterPro" id="IPR002701">
    <property type="entry name" value="CM_II_prokaryot"/>
</dbReference>
<sequence>MSSSPSSSGNHDDNRQKPSSSCHAFPIRPWNSRLLNKQQQQQPSTPARRTTQSSTSSLASTTEDASRTTSVNGSSISNNTNNSNTGGIPRNSASFKNLKTSEVLSLDSIRASLIRQEETIIFALIERAQFRHNAIVYEKGGLGHLGTPPGSTAADPDEKLSFLEYMLVGTEALHFAVRRYTSPEEHAFFPERLPTSDKVLEDLEFPRLLSDVGHASDVNFNEVLLKKYVQEVVPSICQAGDDEQHGSTALCDVAVLQALSKRVHYGKFVAESKYLADPEGYQKLVDAGDAEGVMKLLTNEIVEAKVLRRARLKAATYGTEPLLAELPPLRPEGGEKTSIVAAAAASAVVAAIEAMGDDDTTEKKVCPATVESIYRDLIIPLTKDVEVAYLFRRCGREPPPEYAPNRMSTDPW</sequence>
<reference evidence="3" key="1">
    <citation type="journal article" date="2021" name="Sci. Rep.">
        <title>Diploid genomic architecture of Nitzschia inconspicua, an elite biomass production diatom.</title>
        <authorList>
            <person name="Oliver A."/>
            <person name="Podell S."/>
            <person name="Pinowska A."/>
            <person name="Traller J.C."/>
            <person name="Smith S.R."/>
            <person name="McClure R."/>
            <person name="Beliaev A."/>
            <person name="Bohutskyi P."/>
            <person name="Hill E.A."/>
            <person name="Rabines A."/>
            <person name="Zheng H."/>
            <person name="Allen L.Z."/>
            <person name="Kuo A."/>
            <person name="Grigoriev I.V."/>
            <person name="Allen A.E."/>
            <person name="Hazlebeck D."/>
            <person name="Allen E.E."/>
        </authorList>
    </citation>
    <scope>NUCLEOTIDE SEQUENCE</scope>
    <source>
        <strain evidence="3">Hildebrandi</strain>
    </source>
</reference>
<dbReference type="GO" id="GO:0005737">
    <property type="term" value="C:cytoplasm"/>
    <property type="evidence" value="ECO:0007669"/>
    <property type="project" value="TreeGrafter"/>
</dbReference>
<dbReference type="OrthoDB" id="191918at2759"/>
<dbReference type="PROSITE" id="PS51169">
    <property type="entry name" value="CHORISMATE_MUT_3"/>
    <property type="match status" value="1"/>
</dbReference>
<protein>
    <submittedName>
        <fullName evidence="3">Chorismate mutase</fullName>
    </submittedName>
</protein>
<dbReference type="AlphaFoldDB" id="A0A9K3Q4U8"/>
<evidence type="ECO:0000256" key="1">
    <source>
        <dbReference type="SAM" id="MobiDB-lite"/>
    </source>
</evidence>